<evidence type="ECO:0000313" key="3">
    <source>
        <dbReference type="EMBL" id="MBY9076799.1"/>
    </source>
</evidence>
<protein>
    <submittedName>
        <fullName evidence="3">Septum formation family protein</fullName>
    </submittedName>
</protein>
<dbReference type="InterPro" id="IPR026004">
    <property type="entry name" value="Septum_form"/>
</dbReference>
<organism evidence="3 4">
    <name type="scientific">Nocardioides jiangsuensis</name>
    <dbReference type="NCBI Taxonomy" id="2866161"/>
    <lineage>
        <taxon>Bacteria</taxon>
        <taxon>Bacillati</taxon>
        <taxon>Actinomycetota</taxon>
        <taxon>Actinomycetes</taxon>
        <taxon>Propionibacteriales</taxon>
        <taxon>Nocardioidaceae</taxon>
        <taxon>Nocardioides</taxon>
    </lineage>
</organism>
<accession>A0ABS7RP20</accession>
<feature type="domain" description="Septum formation-related" evidence="2">
    <location>
        <begin position="42"/>
        <end position="260"/>
    </location>
</feature>
<sequence>MLSRLAAPATTLVLLALGACSAGLTAEEPSGSSDSIEVPEVGACRVLTPEDVTRPDNASAVVDCAEEHTAETFTVGTFPGGLAVGDDIDDPDLGAYIYDTCNKRFQAFLGGDESLVMRSMLTWAWFRPSQEAWDKGARWYRCDVVGGGEQSESFVSLPETAKGLLRGKPDDQWMTCVDGDTVAGSPKIPCSEPHDWRAVTTIKLGEEKDPYPGDRMVEVQSRDYCSDSVGAWLNYPVDYDYGYTYFHEAEWTAGNRRSICWAKTDQ</sequence>
<reference evidence="3 4" key="1">
    <citation type="submission" date="2021-08" db="EMBL/GenBank/DDBJ databases">
        <title>Nocardioides bacterium WL0053 sp. nov., isolated from the sediment.</title>
        <authorList>
            <person name="Wang L."/>
            <person name="Zhang D."/>
            <person name="Zhang A."/>
        </authorList>
    </citation>
    <scope>NUCLEOTIDE SEQUENCE [LARGE SCALE GENOMIC DNA]</scope>
    <source>
        <strain evidence="3 4">WL0053</strain>
    </source>
</reference>
<gene>
    <name evidence="3" type="ORF">K1X13_18360</name>
</gene>
<keyword evidence="4" id="KW-1185">Reference proteome</keyword>
<dbReference type="PROSITE" id="PS51257">
    <property type="entry name" value="PROKAR_LIPOPROTEIN"/>
    <property type="match status" value="1"/>
</dbReference>
<dbReference type="EMBL" id="JAIEZQ010000003">
    <property type="protein sequence ID" value="MBY9076799.1"/>
    <property type="molecule type" value="Genomic_DNA"/>
</dbReference>
<name>A0ABS7RP20_9ACTN</name>
<feature type="signal peptide" evidence="1">
    <location>
        <begin position="1"/>
        <end position="26"/>
    </location>
</feature>
<proteinExistence type="predicted"/>
<evidence type="ECO:0000313" key="4">
    <source>
        <dbReference type="Proteomes" id="UP000754710"/>
    </source>
</evidence>
<comment type="caution">
    <text evidence="3">The sequence shown here is derived from an EMBL/GenBank/DDBJ whole genome shotgun (WGS) entry which is preliminary data.</text>
</comment>
<keyword evidence="1" id="KW-0732">Signal</keyword>
<evidence type="ECO:0000259" key="2">
    <source>
        <dbReference type="Pfam" id="PF13845"/>
    </source>
</evidence>
<feature type="chain" id="PRO_5047370052" evidence="1">
    <location>
        <begin position="27"/>
        <end position="266"/>
    </location>
</feature>
<dbReference type="RefSeq" id="WP_221026582.1">
    <property type="nucleotide sequence ID" value="NZ_JAIEZQ010000003.1"/>
</dbReference>
<dbReference type="Pfam" id="PF13845">
    <property type="entry name" value="Septum_form"/>
    <property type="match status" value="1"/>
</dbReference>
<dbReference type="Proteomes" id="UP000754710">
    <property type="component" value="Unassembled WGS sequence"/>
</dbReference>
<evidence type="ECO:0000256" key="1">
    <source>
        <dbReference type="SAM" id="SignalP"/>
    </source>
</evidence>